<feature type="region of interest" description="Disordered" evidence="1">
    <location>
        <begin position="567"/>
        <end position="589"/>
    </location>
</feature>
<evidence type="ECO:0000313" key="4">
    <source>
        <dbReference type="Proteomes" id="UP001314635"/>
    </source>
</evidence>
<reference evidence="4" key="1">
    <citation type="journal article" date="2021" name="ISME J.">
        <title>Evolutionary origin and ecological implication of a unique nif island in free-living Bradyrhizobium lineages.</title>
        <authorList>
            <person name="Tao J."/>
        </authorList>
    </citation>
    <scope>NUCLEOTIDE SEQUENCE [LARGE SCALE GENOMIC DNA]</scope>
    <source>
        <strain evidence="4">SZCCT0094</strain>
    </source>
</reference>
<proteinExistence type="predicted"/>
<evidence type="ECO:0008006" key="5">
    <source>
        <dbReference type="Google" id="ProtNLM"/>
    </source>
</evidence>
<evidence type="ECO:0000256" key="2">
    <source>
        <dbReference type="SAM" id="Phobius"/>
    </source>
</evidence>
<keyword evidence="2" id="KW-0812">Transmembrane</keyword>
<protein>
    <recommendedName>
        <fullName evidence="5">Glycosyltransferase RgtA/B/C/D-like domain-containing protein</fullName>
    </recommendedName>
</protein>
<dbReference type="EMBL" id="JAFCLK010000033">
    <property type="protein sequence ID" value="MBR1139816.1"/>
    <property type="molecule type" value="Genomic_DNA"/>
</dbReference>
<keyword evidence="2" id="KW-1133">Transmembrane helix</keyword>
<comment type="caution">
    <text evidence="3">The sequence shown here is derived from an EMBL/GenBank/DDBJ whole genome shotgun (WGS) entry which is preliminary data.</text>
</comment>
<organism evidence="3 4">
    <name type="scientific">Bradyrhizobium denitrificans</name>
    <dbReference type="NCBI Taxonomy" id="2734912"/>
    <lineage>
        <taxon>Bacteria</taxon>
        <taxon>Pseudomonadati</taxon>
        <taxon>Pseudomonadota</taxon>
        <taxon>Alphaproteobacteria</taxon>
        <taxon>Hyphomicrobiales</taxon>
        <taxon>Nitrobacteraceae</taxon>
        <taxon>Bradyrhizobium</taxon>
    </lineage>
</organism>
<feature type="transmembrane region" description="Helical" evidence="2">
    <location>
        <begin position="61"/>
        <end position="80"/>
    </location>
</feature>
<name>A0ABS5GGT4_9BRAD</name>
<feature type="transmembrane region" description="Helical" evidence="2">
    <location>
        <begin position="301"/>
        <end position="328"/>
    </location>
</feature>
<feature type="transmembrane region" description="Helical" evidence="2">
    <location>
        <begin position="141"/>
        <end position="162"/>
    </location>
</feature>
<accession>A0ABS5GGT4</accession>
<dbReference type="Proteomes" id="UP001314635">
    <property type="component" value="Unassembled WGS sequence"/>
</dbReference>
<keyword evidence="2" id="KW-0472">Membrane</keyword>
<gene>
    <name evidence="3" type="ORF">JQ619_29080</name>
</gene>
<sequence>MQSEIVWYRSILVDRGTSVRMQLLLSKTGGAAAGGLLLGPDAVAAAREARTEAGPRGMRRLWSLVALSLVVLLSVPFLLVDVPPVLDYPNHLARLFVLAHPEDPVLSQMYGPNWRILPNLGMDVIGAALLRVTDVHVGGRLLLALALFAPLIGVVAYHRAVFGRFSLWPLAAAVIAYNGIFLLGFMNFQLSLGLALLGAAGWVVLRRRANVLVLAGFGALAATATFLCHILGLVFFAVLVGAAETDRLWRLRRSPDCMRELVGAAGALAFAMIPSLVFYALGPLSEPGARPGPWLWQQKLWWIFTPFMTTSTGLTLVTACAVLALLVLIRRQLELAPGLPLALAVLMLGFVAAPAKAINGVYIDLRLALMMGLLLFAALRPRLSARQGVYAGLLLGALTLLRCLDIGAGWIDHRRDLAELRAALTQVEPGKRVLVANGELDGIGDADKRERTLPGVHRIDTHLAALLVIERRAFWPLLFANPAMQPVIVRPPFDRLAEALGEPVEWRWLEHPDSSPGADIPTYLQRWRSDFDAVLVIGPPLKQQPVAGLLPLSRGSYVQLYRIERSSDSEMTSDDGNVRPGARRTGSNS</sequence>
<feature type="transmembrane region" description="Helical" evidence="2">
    <location>
        <begin position="335"/>
        <end position="355"/>
    </location>
</feature>
<evidence type="ECO:0000256" key="1">
    <source>
        <dbReference type="SAM" id="MobiDB-lite"/>
    </source>
</evidence>
<feature type="transmembrane region" description="Helical" evidence="2">
    <location>
        <begin position="174"/>
        <end position="205"/>
    </location>
</feature>
<feature type="transmembrane region" description="Helical" evidence="2">
    <location>
        <begin position="211"/>
        <end position="240"/>
    </location>
</feature>
<evidence type="ECO:0000313" key="3">
    <source>
        <dbReference type="EMBL" id="MBR1139816.1"/>
    </source>
</evidence>
<feature type="transmembrane region" description="Helical" evidence="2">
    <location>
        <begin position="261"/>
        <end position="281"/>
    </location>
</feature>
<keyword evidence="4" id="KW-1185">Reference proteome</keyword>